<dbReference type="STRING" id="335543.Sfum_3761"/>
<protein>
    <recommendedName>
        <fullName evidence="1">DISARM protein DrmE C-terminal domain-containing protein</fullName>
    </recommendedName>
</protein>
<dbReference type="Proteomes" id="UP000001784">
    <property type="component" value="Chromosome"/>
</dbReference>
<dbReference type="Pfam" id="PF24957">
    <property type="entry name" value="DrmE_C"/>
    <property type="match status" value="1"/>
</dbReference>
<sequence>MSLEWIKNVIAALPGTEDVLFQKLWNERRLLFDGQKAGDAVDDWNARLIASTLRSHERLLITVPDFRPHRPAFSFATALIRHFLDSRLPVGSNPIPQSGPVLYFGSTVGIRDQLRRTGVQNLELSLAEVFSQQHISRWASGSGCPTSDASSAVGLPRVVTVYAPADPEAIVRTYCPCWIAVDCGDAPSLNWLWPLLDEAVRRGIAVIAWGQNPLSECVKDFEGHGQTFVWPPSIQRPNIDPCQLQLNPVNLLNTDKNTALIPIMLAGRVVSSFSDTIRDAGQMLGRASQKLEGQFQRDAIAVHWRYLRALESLAAPLDFYEAEAPRLWGLKSFNQLGSACANFRNSCEQVARKLYGELERIGNLLNVAKDNLENHGCPLWEALSNLCISEPPNGEARIILFASNARKRLFIFALLARHNITEDDLLDFHTHVVSLNDLRRWIYCQHMPVETANTIDLLMPPRSFLWHPVVVGLPSPAIAARLLPVFVQPNVDLVVYPHQCPSFIRRAAEWSDRLSTNRRTMGTIARLGKIREPEIKTFPSRLTVTEAIEMNAETAATLKITPSGQLWKPDDAVVEVARIFQNEGDESAEEDYLWADQDENSTADTVSDPGNLWCQEAIEVQFEQGWFAHFAPDDIINLVRNGALEQRYVRSLRTGDFVLLIHGQQRQSLYELIISRVHKHPSIELHLAMIRRWQEDLRVRFEQWQANKGDSAELRAFGVRDLNGLLRRMQARGSQLVSTLTLNFWLRGMVLCPLDPEDLQRVAHVLNMSFVLQFHKFILQAASRLRGLHRGLSMKLNRWLAEHATGSVSKNDDEVIDPDLGLTFGDVRSSLLVLHVIRIQNVAGPFLRGSLGLAQKDA</sequence>
<dbReference type="InterPro" id="IPR056666">
    <property type="entry name" value="DrmE_C"/>
</dbReference>
<dbReference type="HOGENOM" id="CLU_333136_0_0_7"/>
<dbReference type="KEGG" id="sfu:Sfum_3761"/>
<dbReference type="AlphaFoldDB" id="A0LPS8"/>
<feature type="domain" description="DISARM protein DrmE C-terminal" evidence="1">
    <location>
        <begin position="614"/>
        <end position="804"/>
    </location>
</feature>
<dbReference type="EMBL" id="CP000478">
    <property type="protein sequence ID" value="ABK19430.1"/>
    <property type="molecule type" value="Genomic_DNA"/>
</dbReference>
<evidence type="ECO:0000313" key="3">
    <source>
        <dbReference type="Proteomes" id="UP000001784"/>
    </source>
</evidence>
<accession>A0LPS8</accession>
<gene>
    <name evidence="2" type="ordered locus">Sfum_3761</name>
</gene>
<keyword evidence="3" id="KW-1185">Reference proteome</keyword>
<organism evidence="2 3">
    <name type="scientific">Syntrophobacter fumaroxidans (strain DSM 10017 / MPOB)</name>
    <dbReference type="NCBI Taxonomy" id="335543"/>
    <lineage>
        <taxon>Bacteria</taxon>
        <taxon>Pseudomonadati</taxon>
        <taxon>Thermodesulfobacteriota</taxon>
        <taxon>Syntrophobacteria</taxon>
        <taxon>Syntrophobacterales</taxon>
        <taxon>Syntrophobacteraceae</taxon>
        <taxon>Syntrophobacter</taxon>
    </lineage>
</organism>
<dbReference type="OrthoDB" id="9976031at2"/>
<proteinExistence type="predicted"/>
<name>A0LPS8_SYNFM</name>
<evidence type="ECO:0000259" key="1">
    <source>
        <dbReference type="Pfam" id="PF24957"/>
    </source>
</evidence>
<dbReference type="InParanoid" id="A0LPS8"/>
<dbReference type="RefSeq" id="WP_011700554.1">
    <property type="nucleotide sequence ID" value="NC_008554.1"/>
</dbReference>
<evidence type="ECO:0000313" key="2">
    <source>
        <dbReference type="EMBL" id="ABK19430.1"/>
    </source>
</evidence>
<reference evidence="2 3" key="1">
    <citation type="submission" date="2006-10" db="EMBL/GenBank/DDBJ databases">
        <title>Complete sequence of Syntrophobacter fumaroxidans MPOB.</title>
        <authorList>
            <consortium name="US DOE Joint Genome Institute"/>
            <person name="Copeland A."/>
            <person name="Lucas S."/>
            <person name="Lapidus A."/>
            <person name="Barry K."/>
            <person name="Detter J.C."/>
            <person name="Glavina del Rio T."/>
            <person name="Hammon N."/>
            <person name="Israni S."/>
            <person name="Pitluck S."/>
            <person name="Goltsman E.G."/>
            <person name="Martinez M."/>
            <person name="Schmutz J."/>
            <person name="Larimer F."/>
            <person name="Land M."/>
            <person name="Hauser L."/>
            <person name="Kyrpides N."/>
            <person name="Kim E."/>
            <person name="Boone D.R."/>
            <person name="Brockman F."/>
            <person name="Culley D."/>
            <person name="Ferry J."/>
            <person name="Gunsalus R."/>
            <person name="McInerney M.J."/>
            <person name="Morrison M."/>
            <person name="Plugge C."/>
            <person name="Rohlin L."/>
            <person name="Scholten J."/>
            <person name="Sieber J."/>
            <person name="Stams A.J.M."/>
            <person name="Worm P."/>
            <person name="Henstra A.M."/>
            <person name="Richardson P."/>
        </authorList>
    </citation>
    <scope>NUCLEOTIDE SEQUENCE [LARGE SCALE GENOMIC DNA]</scope>
    <source>
        <strain evidence="3">DSM 10017 / MPOB</strain>
    </source>
</reference>